<proteinExistence type="predicted"/>
<gene>
    <name evidence="1" type="ORF">A355_0158</name>
</gene>
<evidence type="ECO:0000313" key="1">
    <source>
        <dbReference type="EMBL" id="AFP84177.1"/>
    </source>
</evidence>
<name>J3TEI9_CARRU</name>
<protein>
    <submittedName>
        <fullName evidence="1">Uncharacterized protein</fullName>
    </submittedName>
</protein>
<dbReference type="HOGENOM" id="CLU_215738_0_0_6"/>
<organism evidence="1 2">
    <name type="scientific">Candidatus Carsonella ruddii HT isolate Thao2000</name>
    <dbReference type="NCBI Taxonomy" id="1202539"/>
    <lineage>
        <taxon>Bacteria</taxon>
        <taxon>Pseudomonadati</taxon>
        <taxon>Pseudomonadota</taxon>
        <taxon>Gammaproteobacteria</taxon>
        <taxon>Oceanospirillales</taxon>
        <taxon>Halomonadaceae</taxon>
        <taxon>Zymobacter group</taxon>
        <taxon>Candidatus Carsonella</taxon>
    </lineage>
</organism>
<dbReference type="PATRIC" id="fig|1202539.3.peg.128"/>
<dbReference type="AlphaFoldDB" id="J3TEI9"/>
<sequence>MEKFLIKKFFRKIDKNKINISKIYSFIDKNKKIKKNKSSKLKSKFSKLC</sequence>
<accession>J3TEI9</accession>
<dbReference type="RefSeq" id="WP_014887477.1">
    <property type="nucleotide sequence ID" value="NC_018417.1"/>
</dbReference>
<evidence type="ECO:0000313" key="2">
    <source>
        <dbReference type="Proteomes" id="UP000003933"/>
    </source>
</evidence>
<dbReference type="EMBL" id="CP003544">
    <property type="protein sequence ID" value="AFP84177.1"/>
    <property type="molecule type" value="Genomic_DNA"/>
</dbReference>
<dbReference type="Proteomes" id="UP000003933">
    <property type="component" value="Chromosome"/>
</dbReference>
<dbReference type="KEGG" id="crt:A355_0158"/>
<reference evidence="1 2" key="1">
    <citation type="journal article" date="2012" name="Mol. Biol. Evol.">
        <title>Genome reduction and co-evolution between the primary and secondary bacterial symbionts of psyllids.</title>
        <authorList>
            <person name="Sloan D.B."/>
            <person name="Moran N.A."/>
        </authorList>
    </citation>
    <scope>NUCLEOTIDE SEQUENCE [LARGE SCALE GENOMIC DNA]</scope>
    <source>
        <strain evidence="1 2">HT</strain>
    </source>
</reference>